<evidence type="ECO:0000313" key="2">
    <source>
        <dbReference type="EMBL" id="KEQ28798.1"/>
    </source>
</evidence>
<evidence type="ECO:0000313" key="3">
    <source>
        <dbReference type="Proteomes" id="UP000028007"/>
    </source>
</evidence>
<dbReference type="AlphaFoldDB" id="A0A081PDM5"/>
<feature type="transmembrane region" description="Helical" evidence="1">
    <location>
        <begin position="35"/>
        <end position="58"/>
    </location>
</feature>
<name>A0A081PDM5_9SPHI</name>
<dbReference type="RefSeq" id="WP_037443421.1">
    <property type="nucleotide sequence ID" value="NZ_JNFF01000105.1"/>
</dbReference>
<dbReference type="EMBL" id="JNFF01000105">
    <property type="protein sequence ID" value="KEQ28798.1"/>
    <property type="molecule type" value="Genomic_DNA"/>
</dbReference>
<evidence type="ECO:0000256" key="1">
    <source>
        <dbReference type="SAM" id="Phobius"/>
    </source>
</evidence>
<proteinExistence type="predicted"/>
<accession>A0A081PDM5</accession>
<keyword evidence="3" id="KW-1185">Reference proteome</keyword>
<dbReference type="Proteomes" id="UP000028007">
    <property type="component" value="Unassembled WGS sequence"/>
</dbReference>
<sequence length="64" mass="7252">MDTQNLIIIWTLLLIGMLLGKLQDKYLKSANPTRATFRLISAASILFYALGVILILMYTVENHL</sequence>
<keyword evidence="1" id="KW-0472">Membrane</keyword>
<reference evidence="2 3" key="1">
    <citation type="journal article" date="1992" name="Int. J. Syst. Bacteriol.">
        <title>Sphingobacterium antarcticus sp. nov. a Psychrotrophic Bacterium from the Soils of Schirmacher Oasis, Antarctica.</title>
        <authorList>
            <person name="Shivaji S."/>
            <person name="Ray M.K."/>
            <person name="Rao N.S."/>
            <person name="Saiserr L."/>
            <person name="Jagannadham M.V."/>
            <person name="Kumar G.S."/>
            <person name="Reddy G."/>
            <person name="Bhargava P.M."/>
        </authorList>
    </citation>
    <scope>NUCLEOTIDE SEQUENCE [LARGE SCALE GENOMIC DNA]</scope>
    <source>
        <strain evidence="2 3">4BY</strain>
    </source>
</reference>
<keyword evidence="1" id="KW-1133">Transmembrane helix</keyword>
<protein>
    <submittedName>
        <fullName evidence="2">Uncharacterized protein</fullName>
    </submittedName>
</protein>
<gene>
    <name evidence="2" type="ORF">N180_19730</name>
</gene>
<feature type="transmembrane region" description="Helical" evidence="1">
    <location>
        <begin position="6"/>
        <end position="23"/>
    </location>
</feature>
<keyword evidence="1" id="KW-0812">Transmembrane</keyword>
<organism evidence="2 3">
    <name type="scientific">Pedobacter antarcticus 4BY</name>
    <dbReference type="NCBI Taxonomy" id="1358423"/>
    <lineage>
        <taxon>Bacteria</taxon>
        <taxon>Pseudomonadati</taxon>
        <taxon>Bacteroidota</taxon>
        <taxon>Sphingobacteriia</taxon>
        <taxon>Sphingobacteriales</taxon>
        <taxon>Sphingobacteriaceae</taxon>
        <taxon>Pedobacter</taxon>
    </lineage>
</organism>
<comment type="caution">
    <text evidence="2">The sequence shown here is derived from an EMBL/GenBank/DDBJ whole genome shotgun (WGS) entry which is preliminary data.</text>
</comment>